<name>A0A2V1E124_9PLEO</name>
<evidence type="ECO:0000313" key="1">
    <source>
        <dbReference type="EMBL" id="PVI04258.1"/>
    </source>
</evidence>
<keyword evidence="2" id="KW-1185">Reference proteome</keyword>
<dbReference type="AlphaFoldDB" id="A0A2V1E124"/>
<gene>
    <name evidence="1" type="ORF">DM02DRAFT_611675</name>
</gene>
<evidence type="ECO:0008006" key="3">
    <source>
        <dbReference type="Google" id="ProtNLM"/>
    </source>
</evidence>
<sequence length="111" mass="12598">MTTTTPNPQIRGPGIQYVASSLSPTHTPPLDEPTFLKWYDTEHLPDIVSTSGMPNAFRAFHVDKTSPYGTRECPRPFFAFYPMPRLEFTQGDEFRTIRIQSEMLQVTECAG</sequence>
<dbReference type="OrthoDB" id="2851338at2759"/>
<evidence type="ECO:0000313" key="2">
    <source>
        <dbReference type="Proteomes" id="UP000244855"/>
    </source>
</evidence>
<protein>
    <recommendedName>
        <fullName evidence="3">EthD domain-containing protein</fullName>
    </recommendedName>
</protein>
<organism evidence="1 2">
    <name type="scientific">Periconia macrospinosa</name>
    <dbReference type="NCBI Taxonomy" id="97972"/>
    <lineage>
        <taxon>Eukaryota</taxon>
        <taxon>Fungi</taxon>
        <taxon>Dikarya</taxon>
        <taxon>Ascomycota</taxon>
        <taxon>Pezizomycotina</taxon>
        <taxon>Dothideomycetes</taxon>
        <taxon>Pleosporomycetidae</taxon>
        <taxon>Pleosporales</taxon>
        <taxon>Massarineae</taxon>
        <taxon>Periconiaceae</taxon>
        <taxon>Periconia</taxon>
    </lineage>
</organism>
<reference evidence="1 2" key="1">
    <citation type="journal article" date="2018" name="Sci. Rep.">
        <title>Comparative genomics provides insights into the lifestyle and reveals functional heterogeneity of dark septate endophytic fungi.</title>
        <authorList>
            <person name="Knapp D.G."/>
            <person name="Nemeth J.B."/>
            <person name="Barry K."/>
            <person name="Hainaut M."/>
            <person name="Henrissat B."/>
            <person name="Johnson J."/>
            <person name="Kuo A."/>
            <person name="Lim J.H.P."/>
            <person name="Lipzen A."/>
            <person name="Nolan M."/>
            <person name="Ohm R.A."/>
            <person name="Tamas L."/>
            <person name="Grigoriev I.V."/>
            <person name="Spatafora J.W."/>
            <person name="Nagy L.G."/>
            <person name="Kovacs G.M."/>
        </authorList>
    </citation>
    <scope>NUCLEOTIDE SEQUENCE [LARGE SCALE GENOMIC DNA]</scope>
    <source>
        <strain evidence="1 2">DSE2036</strain>
    </source>
</reference>
<dbReference type="EMBL" id="KZ805323">
    <property type="protein sequence ID" value="PVI04258.1"/>
    <property type="molecule type" value="Genomic_DNA"/>
</dbReference>
<proteinExistence type="predicted"/>
<dbReference type="Proteomes" id="UP000244855">
    <property type="component" value="Unassembled WGS sequence"/>
</dbReference>
<accession>A0A2V1E124</accession>